<evidence type="ECO:0000259" key="1">
    <source>
        <dbReference type="Pfam" id="PF07727"/>
    </source>
</evidence>
<proteinExistence type="predicted"/>
<comment type="caution">
    <text evidence="2">The sequence shown here is derived from an EMBL/GenBank/DDBJ whole genome shotgun (WGS) entry which is preliminary data.</text>
</comment>
<feature type="domain" description="Reverse transcriptase Ty1/copia-type" evidence="1">
    <location>
        <begin position="99"/>
        <end position="163"/>
    </location>
</feature>
<dbReference type="EMBL" id="BAABME010002058">
    <property type="protein sequence ID" value="GAA0152827.1"/>
    <property type="molecule type" value="Genomic_DNA"/>
</dbReference>
<protein>
    <recommendedName>
        <fullName evidence="1">Reverse transcriptase Ty1/copia-type domain-containing protein</fullName>
    </recommendedName>
</protein>
<dbReference type="Pfam" id="PF07727">
    <property type="entry name" value="RVT_2"/>
    <property type="match status" value="1"/>
</dbReference>
<organism evidence="2 3">
    <name type="scientific">Lithospermum erythrorhizon</name>
    <name type="common">Purple gromwell</name>
    <name type="synonym">Lithospermum officinale var. erythrorhizon</name>
    <dbReference type="NCBI Taxonomy" id="34254"/>
    <lineage>
        <taxon>Eukaryota</taxon>
        <taxon>Viridiplantae</taxon>
        <taxon>Streptophyta</taxon>
        <taxon>Embryophyta</taxon>
        <taxon>Tracheophyta</taxon>
        <taxon>Spermatophyta</taxon>
        <taxon>Magnoliopsida</taxon>
        <taxon>eudicotyledons</taxon>
        <taxon>Gunneridae</taxon>
        <taxon>Pentapetalae</taxon>
        <taxon>asterids</taxon>
        <taxon>lamiids</taxon>
        <taxon>Boraginales</taxon>
        <taxon>Boraginaceae</taxon>
        <taxon>Boraginoideae</taxon>
        <taxon>Lithospermeae</taxon>
        <taxon>Lithospermum</taxon>
    </lineage>
</organism>
<keyword evidence="3" id="KW-1185">Reference proteome</keyword>
<dbReference type="Proteomes" id="UP001454036">
    <property type="component" value="Unassembled WGS sequence"/>
</dbReference>
<gene>
    <name evidence="2" type="ORF">LIER_11208</name>
</gene>
<accession>A0AAV3PM63</accession>
<reference evidence="2 3" key="1">
    <citation type="submission" date="2024-01" db="EMBL/GenBank/DDBJ databases">
        <title>The complete chloroplast genome sequence of Lithospermum erythrorhizon: insights into the phylogenetic relationship among Boraginaceae species and the maternal lineages of purple gromwells.</title>
        <authorList>
            <person name="Okada T."/>
            <person name="Watanabe K."/>
        </authorList>
    </citation>
    <scope>NUCLEOTIDE SEQUENCE [LARGE SCALE GENOMIC DNA]</scope>
</reference>
<dbReference type="AlphaFoldDB" id="A0AAV3PM63"/>
<evidence type="ECO:0000313" key="3">
    <source>
        <dbReference type="Proteomes" id="UP001454036"/>
    </source>
</evidence>
<sequence>MPSTNSSPMSITIDCASIYIESESGGDVVEVSEPTDGIGGSQVETLTEQRVPTSFLESQNFLAAITAGSEPKSFKEAMQHPEWREAMQKEMSVLEDNGKWSMVELLEGKKTFGTQWVNKVKYNADGSLERYKARLAVFGNHQVEVEGIDYNDTFAPVAKMVTIGAFFGSSSSKELGVASNGCA</sequence>
<evidence type="ECO:0000313" key="2">
    <source>
        <dbReference type="EMBL" id="GAA0152827.1"/>
    </source>
</evidence>
<dbReference type="InterPro" id="IPR013103">
    <property type="entry name" value="RVT_2"/>
</dbReference>
<name>A0AAV3PM63_LITER</name>